<organism evidence="1 2">
    <name type="scientific">Pseudomonas luteola</name>
    <dbReference type="NCBI Taxonomy" id="47886"/>
    <lineage>
        <taxon>Bacteria</taxon>
        <taxon>Pseudomonadati</taxon>
        <taxon>Pseudomonadota</taxon>
        <taxon>Gammaproteobacteria</taxon>
        <taxon>Pseudomonadales</taxon>
        <taxon>Pseudomonadaceae</taxon>
        <taxon>Pseudomonas</taxon>
    </lineage>
</organism>
<name>A0A2X2CCM0_PSELU</name>
<accession>A0A2X2CCM0</accession>
<evidence type="ECO:0000313" key="2">
    <source>
        <dbReference type="Proteomes" id="UP000250443"/>
    </source>
</evidence>
<dbReference type="AlphaFoldDB" id="A0A2X2CCM0"/>
<evidence type="ECO:0000313" key="1">
    <source>
        <dbReference type="EMBL" id="SPZ05104.1"/>
    </source>
</evidence>
<proteinExistence type="predicted"/>
<gene>
    <name evidence="1" type="ORF">NCTC11842_01592</name>
</gene>
<dbReference type="EMBL" id="UAUF01000010">
    <property type="protein sequence ID" value="SPZ05104.1"/>
    <property type="molecule type" value="Genomic_DNA"/>
</dbReference>
<sequence>MDNGREGQVEDRPWEFQHTWLEILNGTITGQVTQGALIYSFNYTSERTGKTIDLSKQTYPDESGKCAWQ</sequence>
<reference evidence="1 2" key="1">
    <citation type="submission" date="2018-06" db="EMBL/GenBank/DDBJ databases">
        <authorList>
            <consortium name="Pathogen Informatics"/>
            <person name="Doyle S."/>
        </authorList>
    </citation>
    <scope>NUCLEOTIDE SEQUENCE [LARGE SCALE GENOMIC DNA]</scope>
    <source>
        <strain evidence="1 2">NCTC11842</strain>
    </source>
</reference>
<protein>
    <submittedName>
        <fullName evidence="1">Uncharacterized protein</fullName>
    </submittedName>
</protein>
<dbReference type="Proteomes" id="UP000250443">
    <property type="component" value="Unassembled WGS sequence"/>
</dbReference>